<evidence type="ECO:0000256" key="3">
    <source>
        <dbReference type="SAM" id="MobiDB-lite"/>
    </source>
</evidence>
<protein>
    <recommendedName>
        <fullName evidence="2">Protein Thf1</fullName>
    </recommendedName>
</protein>
<feature type="compositionally biased region" description="Low complexity" evidence="3">
    <location>
        <begin position="227"/>
        <end position="261"/>
    </location>
</feature>
<evidence type="ECO:0000256" key="2">
    <source>
        <dbReference type="HAMAP-Rule" id="MF_01843"/>
    </source>
</evidence>
<dbReference type="Proteomes" id="UP000034681">
    <property type="component" value="Unassembled WGS sequence"/>
</dbReference>
<feature type="compositionally biased region" description="Basic and acidic residues" evidence="3">
    <location>
        <begin position="212"/>
        <end position="226"/>
    </location>
</feature>
<dbReference type="eggNOG" id="ENOG5033PEZ">
    <property type="taxonomic scope" value="Bacteria"/>
</dbReference>
<dbReference type="GO" id="GO:0030096">
    <property type="term" value="C:plasma membrane-derived thylakoid photosystem II"/>
    <property type="evidence" value="ECO:0007669"/>
    <property type="project" value="TreeGrafter"/>
</dbReference>
<proteinExistence type="inferred from homology"/>
<keyword evidence="5" id="KW-1185">Reference proteome</keyword>
<accession>A0A0M2Q0I8</accession>
<evidence type="ECO:0000313" key="5">
    <source>
        <dbReference type="Proteomes" id="UP000034681"/>
    </source>
</evidence>
<dbReference type="InterPro" id="IPR017499">
    <property type="entry name" value="Thf1"/>
</dbReference>
<dbReference type="PANTHER" id="PTHR34793">
    <property type="entry name" value="PROTEIN THYLAKOID FORMATION 1, CHLOROPLASTIC"/>
    <property type="match status" value="1"/>
</dbReference>
<gene>
    <name evidence="2" type="primary">thf1</name>
    <name evidence="4" type="ORF">PROH_06085</name>
</gene>
<dbReference type="AlphaFoldDB" id="A0A0M2Q0I8"/>
<evidence type="ECO:0000313" key="4">
    <source>
        <dbReference type="EMBL" id="KKJ00808.1"/>
    </source>
</evidence>
<organism evidence="4 5">
    <name type="scientific">Prochlorothrix hollandica PCC 9006 = CALU 1027</name>
    <dbReference type="NCBI Taxonomy" id="317619"/>
    <lineage>
        <taxon>Bacteria</taxon>
        <taxon>Bacillati</taxon>
        <taxon>Cyanobacteriota</taxon>
        <taxon>Cyanophyceae</taxon>
        <taxon>Prochlorotrichales</taxon>
        <taxon>Prochlorotrichaceae</taxon>
        <taxon>Prochlorothrix</taxon>
    </lineage>
</organism>
<dbReference type="RefSeq" id="WP_017714683.1">
    <property type="nucleotide sequence ID" value="NZ_KB235944.1"/>
</dbReference>
<dbReference type="OrthoDB" id="463078at2"/>
<feature type="region of interest" description="Disordered" evidence="3">
    <location>
        <begin position="212"/>
        <end position="261"/>
    </location>
</feature>
<dbReference type="Pfam" id="PF11264">
    <property type="entry name" value="ThylakoidFormat"/>
    <property type="match status" value="1"/>
</dbReference>
<comment type="caution">
    <text evidence="4">The sequence shown here is derived from an EMBL/GenBank/DDBJ whole genome shotgun (WGS) entry which is preliminary data.</text>
</comment>
<evidence type="ECO:0000256" key="1">
    <source>
        <dbReference type="ARBA" id="ARBA00023054"/>
    </source>
</evidence>
<keyword evidence="1 2" id="KW-0175">Coiled coil</keyword>
<sequence>MNNPPTLSDTKRAFYAAHTRPINSIYRRVLEELMVEMHLLGVNATFTYDSIYALGVVTTFDRFMEGYRPEADRDSIFSALCGAVGSDVQTYRRDAEAILAATDGLSPDDLLALFNLSADGSIGGSLRSVLAQLSDRAKFKYSRLFAIGLFSLVEKVAPDWIKDTDKQGELWDKVSVSLVLPLEKLKKDVELYQSNLEKLGQAQLLLAEMTEAERKKREQRAEERAAKAAAQAEAETKAQAAAETPEPTADPSPAESDPSDS</sequence>
<dbReference type="STRING" id="317619.GCA_000332315_04611"/>
<dbReference type="NCBIfam" id="TIGR03060">
    <property type="entry name" value="PS_II_psb29"/>
    <property type="match status" value="1"/>
</dbReference>
<dbReference type="EMBL" id="AJTX02000003">
    <property type="protein sequence ID" value="KKJ00808.1"/>
    <property type="molecule type" value="Genomic_DNA"/>
</dbReference>
<comment type="function">
    <text evidence="2">May be involved in photosynthetic membrane biogenesis.</text>
</comment>
<dbReference type="PANTHER" id="PTHR34793:SF1">
    <property type="entry name" value="PROTEIN THYLAKOID FORMATION 1, CHLOROPLASTIC"/>
    <property type="match status" value="1"/>
</dbReference>
<reference evidence="4" key="1">
    <citation type="submission" date="2012-04" db="EMBL/GenBank/DDBJ databases">
        <authorList>
            <person name="Borisov I.G."/>
            <person name="Ivanikova N.V."/>
            <person name="Pinevich A.V."/>
        </authorList>
    </citation>
    <scope>NUCLEOTIDE SEQUENCE</scope>
    <source>
        <strain evidence="4">CALU 1027</strain>
    </source>
</reference>
<dbReference type="HAMAP" id="MF_01843">
    <property type="entry name" value="Thf1"/>
    <property type="match status" value="1"/>
</dbReference>
<comment type="similarity">
    <text evidence="2">Belongs to the THF1 family.</text>
</comment>
<name>A0A0M2Q0I8_PROHO</name>
<dbReference type="GO" id="GO:0010207">
    <property type="term" value="P:photosystem II assembly"/>
    <property type="evidence" value="ECO:0007669"/>
    <property type="project" value="InterPro"/>
</dbReference>